<gene>
    <name evidence="2" type="ORF">LCGC14_2696530</name>
</gene>
<evidence type="ECO:0008006" key="3">
    <source>
        <dbReference type="Google" id="ProtNLM"/>
    </source>
</evidence>
<organism evidence="2">
    <name type="scientific">marine sediment metagenome</name>
    <dbReference type="NCBI Taxonomy" id="412755"/>
    <lineage>
        <taxon>unclassified sequences</taxon>
        <taxon>metagenomes</taxon>
        <taxon>ecological metagenomes</taxon>
    </lineage>
</organism>
<accession>A0A0F8ZH52</accession>
<name>A0A0F8ZH52_9ZZZZ</name>
<dbReference type="EMBL" id="LAZR01047930">
    <property type="protein sequence ID" value="KKK93073.1"/>
    <property type="molecule type" value="Genomic_DNA"/>
</dbReference>
<proteinExistence type="predicted"/>
<evidence type="ECO:0000256" key="1">
    <source>
        <dbReference type="SAM" id="Phobius"/>
    </source>
</evidence>
<feature type="transmembrane region" description="Helical" evidence="1">
    <location>
        <begin position="12"/>
        <end position="37"/>
    </location>
</feature>
<keyword evidence="1" id="KW-0812">Transmembrane</keyword>
<protein>
    <recommendedName>
        <fullName evidence="3">DUF4830 domain-containing protein</fullName>
    </recommendedName>
</protein>
<comment type="caution">
    <text evidence="2">The sequence shown here is derived from an EMBL/GenBank/DDBJ whole genome shotgun (WGS) entry which is preliminary data.</text>
</comment>
<dbReference type="AlphaFoldDB" id="A0A0F8ZH52"/>
<keyword evidence="1" id="KW-0472">Membrane</keyword>
<reference evidence="2" key="1">
    <citation type="journal article" date="2015" name="Nature">
        <title>Complex archaea that bridge the gap between prokaryotes and eukaryotes.</title>
        <authorList>
            <person name="Spang A."/>
            <person name="Saw J.H."/>
            <person name="Jorgensen S.L."/>
            <person name="Zaremba-Niedzwiedzka K."/>
            <person name="Martijn J."/>
            <person name="Lind A.E."/>
            <person name="van Eijk R."/>
            <person name="Schleper C."/>
            <person name="Guy L."/>
            <person name="Ettema T.J."/>
        </authorList>
    </citation>
    <scope>NUCLEOTIDE SEQUENCE</scope>
</reference>
<sequence length="171" mass="19232">MSGSQRSRKLKVSELFSLVGLAIFLIVMVVGIGLLAWPQIEENWFAPPTPIADIRILPMTNEEMNNCLAPNNRTLLPNAYDGSAVIPALRLLVKAGIIYEVEPMLEKIMGEEAIPYWVWSSEKDLEFTLLDIPGKVIYRMSLYCITEVNASVYPLYDTVEVEAVREEEAPD</sequence>
<keyword evidence="1" id="KW-1133">Transmembrane helix</keyword>
<evidence type="ECO:0000313" key="2">
    <source>
        <dbReference type="EMBL" id="KKK93073.1"/>
    </source>
</evidence>